<feature type="compositionally biased region" description="Polar residues" evidence="1">
    <location>
        <begin position="152"/>
        <end position="169"/>
    </location>
</feature>
<feature type="compositionally biased region" description="Polar residues" evidence="1">
    <location>
        <begin position="1"/>
        <end position="12"/>
    </location>
</feature>
<evidence type="ECO:0000313" key="2">
    <source>
        <dbReference type="EMBL" id="KFO29999.1"/>
    </source>
</evidence>
<keyword evidence="3" id="KW-1185">Reference proteome</keyword>
<gene>
    <name evidence="2" type="ORF">H920_08602</name>
</gene>
<dbReference type="AlphaFoldDB" id="A0A091DCX6"/>
<dbReference type="Proteomes" id="UP000028990">
    <property type="component" value="Unassembled WGS sequence"/>
</dbReference>
<protein>
    <submittedName>
        <fullName evidence="2">Uncharacterized protein</fullName>
    </submittedName>
</protein>
<reference evidence="2 3" key="1">
    <citation type="submission" date="2013-11" db="EMBL/GenBank/DDBJ databases">
        <title>The Damaraland mole rat (Fukomys damarensis) genome and evolution of African mole rats.</title>
        <authorList>
            <person name="Gladyshev V.N."/>
            <person name="Fang X."/>
        </authorList>
    </citation>
    <scope>NUCLEOTIDE SEQUENCE [LARGE SCALE GENOMIC DNA]</scope>
    <source>
        <tissue evidence="2">Liver</tissue>
    </source>
</reference>
<feature type="region of interest" description="Disordered" evidence="1">
    <location>
        <begin position="1"/>
        <end position="33"/>
    </location>
</feature>
<proteinExistence type="predicted"/>
<evidence type="ECO:0000313" key="3">
    <source>
        <dbReference type="Proteomes" id="UP000028990"/>
    </source>
</evidence>
<sequence>MFISTSPGQPGSEQALGKLDEGTSRRSHAHTRTHLTLIRVPAHPSASGAHGDIGPEAMGRRRALCGCGRELRLCTQRPCPGLYPHHLPLVLSLPDGLGTVASTATRSPCTATVRSLSRDPAGLGLGSDQTPGCHRQAGDRASPARVAAQAPLLSSQLPSTAQPPNTRSLPSGPAVLRTSGLHTPS</sequence>
<dbReference type="EMBL" id="KN122517">
    <property type="protein sequence ID" value="KFO29999.1"/>
    <property type="molecule type" value="Genomic_DNA"/>
</dbReference>
<name>A0A091DCX6_FUKDA</name>
<organism evidence="2 3">
    <name type="scientific">Fukomys damarensis</name>
    <name type="common">Damaraland mole rat</name>
    <name type="synonym">Cryptomys damarensis</name>
    <dbReference type="NCBI Taxonomy" id="885580"/>
    <lineage>
        <taxon>Eukaryota</taxon>
        <taxon>Metazoa</taxon>
        <taxon>Chordata</taxon>
        <taxon>Craniata</taxon>
        <taxon>Vertebrata</taxon>
        <taxon>Euteleostomi</taxon>
        <taxon>Mammalia</taxon>
        <taxon>Eutheria</taxon>
        <taxon>Euarchontoglires</taxon>
        <taxon>Glires</taxon>
        <taxon>Rodentia</taxon>
        <taxon>Hystricomorpha</taxon>
        <taxon>Bathyergidae</taxon>
        <taxon>Fukomys</taxon>
    </lineage>
</organism>
<evidence type="ECO:0000256" key="1">
    <source>
        <dbReference type="SAM" id="MobiDB-lite"/>
    </source>
</evidence>
<feature type="region of interest" description="Disordered" evidence="1">
    <location>
        <begin position="117"/>
        <end position="185"/>
    </location>
</feature>
<accession>A0A091DCX6</accession>